<evidence type="ECO:0000256" key="3">
    <source>
        <dbReference type="ARBA" id="ARBA00023157"/>
    </source>
</evidence>
<dbReference type="RefSeq" id="XP_030385931.1">
    <property type="nucleotide sequence ID" value="XM_030530071.1"/>
</dbReference>
<dbReference type="PANTHER" id="PTHR11640">
    <property type="entry name" value="NEPHRIN"/>
    <property type="match status" value="1"/>
</dbReference>
<dbReference type="InterPro" id="IPR000742">
    <property type="entry name" value="EGF"/>
</dbReference>
<protein>
    <submittedName>
        <fullName evidence="11">Protein vein</fullName>
    </submittedName>
</protein>
<comment type="caution">
    <text evidence="6">Lacks conserved residue(s) required for the propagation of feature annotation.</text>
</comment>
<dbReference type="GeneID" id="115632819"/>
<dbReference type="SUPFAM" id="SSF48726">
    <property type="entry name" value="Immunoglobulin"/>
    <property type="match status" value="1"/>
</dbReference>
<dbReference type="PROSITE" id="PS50835">
    <property type="entry name" value="IG_LIKE"/>
    <property type="match status" value="1"/>
</dbReference>
<evidence type="ECO:0000259" key="8">
    <source>
        <dbReference type="PROSITE" id="PS50026"/>
    </source>
</evidence>
<keyword evidence="5" id="KW-0393">Immunoglobulin domain</keyword>
<dbReference type="CDD" id="cd00096">
    <property type="entry name" value="Ig"/>
    <property type="match status" value="1"/>
</dbReference>
<keyword evidence="10" id="KW-1185">Reference proteome</keyword>
<dbReference type="InterPro" id="IPR051275">
    <property type="entry name" value="Cell_adhesion_signaling"/>
</dbReference>
<dbReference type="AlphaFoldDB" id="A0A6J2UBS4"/>
<feature type="domain" description="Ig-like" evidence="9">
    <location>
        <begin position="108"/>
        <end position="202"/>
    </location>
</feature>
<dbReference type="Pfam" id="PF24700">
    <property type="entry name" value="Vein_beta-barrel"/>
    <property type="match status" value="1"/>
</dbReference>
<dbReference type="Gene3D" id="2.10.25.10">
    <property type="entry name" value="Laminin"/>
    <property type="match status" value="1"/>
</dbReference>
<dbReference type="PANTHER" id="PTHR11640:SF164">
    <property type="entry name" value="MAM DOMAIN-CONTAINING GLYCOSYLPHOSPHATIDYLINOSITOL ANCHOR PROTEIN 1"/>
    <property type="match status" value="1"/>
</dbReference>
<sequence length="285" mass="32254">MSSDRRVNFSASFVVQHVYKQQEKVQTTNWVRLQFDVRKNSGECDIYRERLRSRGLVQRDMLEQGEHYILFVKQEQPGNFSILGQPRRATKAVIDAIEMVVNGTTQVASITNISASSSTGTIGKPLNITCKVEGRPPPKVTWFKDGKSLARKPVHRKIYQFKHYKRRSVLTIISFNSSDKGTYECRAKTIDRRNDIAKKRISINGPSVQPRPNPPPRDDGVPCKENAPCLNGGACYMITNISILFCKCPEGFTGEYCGDKTPEHRYNNTMNNECGDGTYLGTQYC</sequence>
<dbReference type="FunFam" id="2.60.40.10:FF:000032">
    <property type="entry name" value="palladin isoform X1"/>
    <property type="match status" value="1"/>
</dbReference>
<evidence type="ECO:0000256" key="2">
    <source>
        <dbReference type="ARBA" id="ARBA00023136"/>
    </source>
</evidence>
<dbReference type="Pfam" id="PF13927">
    <property type="entry name" value="Ig_3"/>
    <property type="match status" value="1"/>
</dbReference>
<dbReference type="GO" id="GO:0005911">
    <property type="term" value="C:cell-cell junction"/>
    <property type="evidence" value="ECO:0007669"/>
    <property type="project" value="TreeGrafter"/>
</dbReference>
<dbReference type="SUPFAM" id="SSF57196">
    <property type="entry name" value="EGF/Laminin"/>
    <property type="match status" value="1"/>
</dbReference>
<keyword evidence="3 6" id="KW-1015">Disulfide bond</keyword>
<dbReference type="GO" id="GO:0050839">
    <property type="term" value="F:cell adhesion molecule binding"/>
    <property type="evidence" value="ECO:0007669"/>
    <property type="project" value="TreeGrafter"/>
</dbReference>
<reference evidence="11" key="1">
    <citation type="submission" date="2025-08" db="UniProtKB">
        <authorList>
            <consortium name="RefSeq"/>
        </authorList>
    </citation>
    <scope>IDENTIFICATION</scope>
    <source>
        <strain evidence="11">11010-0011.00</strain>
        <tissue evidence="11">Whole body</tissue>
    </source>
</reference>
<dbReference type="Proteomes" id="UP000504634">
    <property type="component" value="Unplaced"/>
</dbReference>
<dbReference type="InterPro" id="IPR007110">
    <property type="entry name" value="Ig-like_dom"/>
</dbReference>
<keyword evidence="4" id="KW-0325">Glycoprotein</keyword>
<dbReference type="SMART" id="SM00408">
    <property type="entry name" value="IGc2"/>
    <property type="match status" value="1"/>
</dbReference>
<dbReference type="SMART" id="SM00409">
    <property type="entry name" value="IG"/>
    <property type="match status" value="1"/>
</dbReference>
<dbReference type="GO" id="GO:0005886">
    <property type="term" value="C:plasma membrane"/>
    <property type="evidence" value="ECO:0007669"/>
    <property type="project" value="TreeGrafter"/>
</dbReference>
<evidence type="ECO:0000256" key="6">
    <source>
        <dbReference type="PROSITE-ProRule" id="PRU00076"/>
    </source>
</evidence>
<dbReference type="PROSITE" id="PS00022">
    <property type="entry name" value="EGF_1"/>
    <property type="match status" value="1"/>
</dbReference>
<dbReference type="InterPro" id="IPR003598">
    <property type="entry name" value="Ig_sub2"/>
</dbReference>
<feature type="domain" description="EGF-like" evidence="8">
    <location>
        <begin position="219"/>
        <end position="258"/>
    </location>
</feature>
<feature type="disulfide bond" evidence="6">
    <location>
        <begin position="229"/>
        <end position="246"/>
    </location>
</feature>
<dbReference type="Gene3D" id="2.60.40.10">
    <property type="entry name" value="Immunoglobulins"/>
    <property type="match status" value="1"/>
</dbReference>
<evidence type="ECO:0000256" key="7">
    <source>
        <dbReference type="SAM" id="MobiDB-lite"/>
    </source>
</evidence>
<evidence type="ECO:0000256" key="4">
    <source>
        <dbReference type="ARBA" id="ARBA00023180"/>
    </source>
</evidence>
<dbReference type="InterPro" id="IPR003599">
    <property type="entry name" value="Ig_sub"/>
</dbReference>
<dbReference type="InterPro" id="IPR036179">
    <property type="entry name" value="Ig-like_dom_sf"/>
</dbReference>
<dbReference type="CDD" id="cd00054">
    <property type="entry name" value="EGF_CA"/>
    <property type="match status" value="1"/>
</dbReference>
<dbReference type="PROSITE" id="PS01186">
    <property type="entry name" value="EGF_2"/>
    <property type="match status" value="1"/>
</dbReference>
<organism evidence="10 11">
    <name type="scientific">Drosophila lebanonensis</name>
    <name type="common">Fruit fly</name>
    <name type="synonym">Scaptodrosophila lebanonensis</name>
    <dbReference type="NCBI Taxonomy" id="7225"/>
    <lineage>
        <taxon>Eukaryota</taxon>
        <taxon>Metazoa</taxon>
        <taxon>Ecdysozoa</taxon>
        <taxon>Arthropoda</taxon>
        <taxon>Hexapoda</taxon>
        <taxon>Insecta</taxon>
        <taxon>Pterygota</taxon>
        <taxon>Neoptera</taxon>
        <taxon>Endopterygota</taxon>
        <taxon>Diptera</taxon>
        <taxon>Brachycera</taxon>
        <taxon>Muscomorpha</taxon>
        <taxon>Ephydroidea</taxon>
        <taxon>Drosophilidae</taxon>
        <taxon>Scaptodrosophila</taxon>
    </lineage>
</organism>
<evidence type="ECO:0000313" key="11">
    <source>
        <dbReference type="RefSeq" id="XP_030385931.1"/>
    </source>
</evidence>
<dbReference type="OrthoDB" id="6133584at2759"/>
<keyword evidence="6" id="KW-0245">EGF-like domain</keyword>
<dbReference type="Pfam" id="PF00008">
    <property type="entry name" value="EGF"/>
    <property type="match status" value="1"/>
</dbReference>
<feature type="disulfide bond" evidence="6">
    <location>
        <begin position="248"/>
        <end position="257"/>
    </location>
</feature>
<evidence type="ECO:0000256" key="1">
    <source>
        <dbReference type="ARBA" id="ARBA00004479"/>
    </source>
</evidence>
<dbReference type="GO" id="GO:0098609">
    <property type="term" value="P:cell-cell adhesion"/>
    <property type="evidence" value="ECO:0007669"/>
    <property type="project" value="TreeGrafter"/>
</dbReference>
<proteinExistence type="predicted"/>
<dbReference type="CTD" id="38657"/>
<comment type="subcellular location">
    <subcellularLocation>
        <location evidence="1">Membrane</location>
        <topology evidence="1">Single-pass type I membrane protein</topology>
    </subcellularLocation>
</comment>
<dbReference type="InterPro" id="IPR057777">
    <property type="entry name" value="Beta-barrel_vein"/>
</dbReference>
<dbReference type="InterPro" id="IPR013783">
    <property type="entry name" value="Ig-like_fold"/>
</dbReference>
<gene>
    <name evidence="11" type="primary">LOC115632819</name>
</gene>
<keyword evidence="2" id="KW-0472">Membrane</keyword>
<accession>A0A6J2UBS4</accession>
<dbReference type="PROSITE" id="PS50026">
    <property type="entry name" value="EGF_3"/>
    <property type="match status" value="1"/>
</dbReference>
<evidence type="ECO:0000259" key="9">
    <source>
        <dbReference type="PROSITE" id="PS50835"/>
    </source>
</evidence>
<feature type="region of interest" description="Disordered" evidence="7">
    <location>
        <begin position="200"/>
        <end position="221"/>
    </location>
</feature>
<name>A0A6J2UBS4_DROLE</name>
<evidence type="ECO:0000313" key="10">
    <source>
        <dbReference type="Proteomes" id="UP000504634"/>
    </source>
</evidence>
<evidence type="ECO:0000256" key="5">
    <source>
        <dbReference type="ARBA" id="ARBA00023319"/>
    </source>
</evidence>